<feature type="compositionally biased region" description="Polar residues" evidence="1">
    <location>
        <begin position="45"/>
        <end position="57"/>
    </location>
</feature>
<evidence type="ECO:0000313" key="2">
    <source>
        <dbReference type="EMBL" id="NWH05359.1"/>
    </source>
</evidence>
<protein>
    <submittedName>
        <fullName evidence="2">Uncharacterized protein</fullName>
    </submittedName>
</protein>
<feature type="region of interest" description="Disordered" evidence="1">
    <location>
        <begin position="45"/>
        <end position="66"/>
    </location>
</feature>
<dbReference type="EMBL" id="JACADJ010000032">
    <property type="protein sequence ID" value="NWH05359.1"/>
    <property type="molecule type" value="Genomic_DNA"/>
</dbReference>
<name>A0A850SW34_9BACT</name>
<evidence type="ECO:0000256" key="1">
    <source>
        <dbReference type="SAM" id="MobiDB-lite"/>
    </source>
</evidence>
<dbReference type="RefSeq" id="WP_218576667.1">
    <property type="nucleotide sequence ID" value="NZ_JACADJ010000032.1"/>
</dbReference>
<comment type="caution">
    <text evidence="2">The sequence shown here is derived from an EMBL/GenBank/DDBJ whole genome shotgun (WGS) entry which is preliminary data.</text>
</comment>
<accession>A0A850SW34</accession>
<reference evidence="2 3" key="1">
    <citation type="submission" date="2020-06" db="EMBL/GenBank/DDBJ databases">
        <title>High-quality draft genome of sulfate reducer Desulfobacter latus type strain AcrS2 isolated from marine sediment.</title>
        <authorList>
            <person name="Hoppe M."/>
            <person name="Larsen C.K."/>
            <person name="Marshall I.P.G."/>
            <person name="Schramm A."/>
            <person name="Marietou A.G."/>
        </authorList>
    </citation>
    <scope>NUCLEOTIDE SEQUENCE [LARGE SCALE GENOMIC DNA]</scope>
    <source>
        <strain evidence="2 3">AcRS2</strain>
    </source>
</reference>
<evidence type="ECO:0000313" key="3">
    <source>
        <dbReference type="Proteomes" id="UP000553343"/>
    </source>
</evidence>
<dbReference type="AlphaFoldDB" id="A0A850SW34"/>
<gene>
    <name evidence="2" type="ORF">HXW94_10230</name>
</gene>
<keyword evidence="3" id="KW-1185">Reference proteome</keyword>
<dbReference type="Proteomes" id="UP000553343">
    <property type="component" value="Unassembled WGS sequence"/>
</dbReference>
<sequence>MSNKGFGETYLPNALGRFTRDCFSAADKAFPFRLNPIFSATVSQGKSASSWNTTQRSGPGPVMLFP</sequence>
<organism evidence="2 3">
    <name type="scientific">Desulfobacter latus</name>
    <dbReference type="NCBI Taxonomy" id="2292"/>
    <lineage>
        <taxon>Bacteria</taxon>
        <taxon>Pseudomonadati</taxon>
        <taxon>Thermodesulfobacteriota</taxon>
        <taxon>Desulfobacteria</taxon>
        <taxon>Desulfobacterales</taxon>
        <taxon>Desulfobacteraceae</taxon>
        <taxon>Desulfobacter</taxon>
    </lineage>
</organism>
<proteinExistence type="predicted"/>